<comment type="caution">
    <text evidence="1">The sequence shown here is derived from an EMBL/GenBank/DDBJ whole genome shotgun (WGS) entry which is preliminary data.</text>
</comment>
<proteinExistence type="predicted"/>
<dbReference type="AlphaFoldDB" id="A0A131ZTE2"/>
<reference evidence="1 2" key="1">
    <citation type="journal article" date="2015" name="Parasit. Vectors">
        <title>Draft genome of the scabies mite.</title>
        <authorList>
            <person name="Rider S.D.Jr."/>
            <person name="Morgan M.S."/>
            <person name="Arlian L.G."/>
        </authorList>
    </citation>
    <scope>NUCLEOTIDE SEQUENCE [LARGE SCALE GENOMIC DNA]</scope>
    <source>
        <strain evidence="1">Arlian Lab</strain>
    </source>
</reference>
<accession>A0A131ZTE2</accession>
<sequence length="34" mass="4031">MSTKAMIELGWDEFIQLQSELLELEYEEEVGKKL</sequence>
<dbReference type="EMBL" id="JXLN01000183">
    <property type="protein sequence ID" value="KPL97030.1"/>
    <property type="molecule type" value="Genomic_DNA"/>
</dbReference>
<evidence type="ECO:0000313" key="2">
    <source>
        <dbReference type="Proteomes" id="UP000616769"/>
    </source>
</evidence>
<dbReference type="VEuPathDB" id="VectorBase:SSCA008434"/>
<protein>
    <submittedName>
        <fullName evidence="1">Uncharacterized protein</fullName>
    </submittedName>
</protein>
<gene>
    <name evidence="1" type="ORF">QR98_0002210</name>
</gene>
<organism evidence="1 2">
    <name type="scientific">Sarcoptes scabiei</name>
    <name type="common">Itch mite</name>
    <name type="synonym">Acarus scabiei</name>
    <dbReference type="NCBI Taxonomy" id="52283"/>
    <lineage>
        <taxon>Eukaryota</taxon>
        <taxon>Metazoa</taxon>
        <taxon>Ecdysozoa</taxon>
        <taxon>Arthropoda</taxon>
        <taxon>Chelicerata</taxon>
        <taxon>Arachnida</taxon>
        <taxon>Acari</taxon>
        <taxon>Acariformes</taxon>
        <taxon>Sarcoptiformes</taxon>
        <taxon>Astigmata</taxon>
        <taxon>Psoroptidia</taxon>
        <taxon>Sarcoptoidea</taxon>
        <taxon>Sarcoptidae</taxon>
        <taxon>Sarcoptinae</taxon>
        <taxon>Sarcoptes</taxon>
    </lineage>
</organism>
<name>A0A131ZTE2_SARSC</name>
<evidence type="ECO:0000313" key="1">
    <source>
        <dbReference type="EMBL" id="KPL97030.1"/>
    </source>
</evidence>
<dbReference type="Proteomes" id="UP000616769">
    <property type="component" value="Unassembled WGS sequence"/>
</dbReference>